<evidence type="ECO:0008006" key="4">
    <source>
        <dbReference type="Google" id="ProtNLM"/>
    </source>
</evidence>
<evidence type="ECO:0000313" key="3">
    <source>
        <dbReference type="Proteomes" id="UP000243084"/>
    </source>
</evidence>
<feature type="coiled-coil region" evidence="1">
    <location>
        <begin position="51"/>
        <end position="115"/>
    </location>
</feature>
<evidence type="ECO:0000256" key="1">
    <source>
        <dbReference type="SAM" id="Coils"/>
    </source>
</evidence>
<dbReference type="AlphaFoldDB" id="A0A1I5WK10"/>
<keyword evidence="1" id="KW-0175">Coiled coil</keyword>
<evidence type="ECO:0000313" key="2">
    <source>
        <dbReference type="EMBL" id="SFQ19706.1"/>
    </source>
</evidence>
<sequence length="208" mass="22616">MGASMPLQNLNLYQPPQADSAGRPAPRPLVLGLLAVLLAILLDGGWQLWRSQQLQAALAQSRQAAEQAEAELASLRQTFREPQADPRLPQQLAALEAGNRQLQQLAAHLQLLLAERSAGFSAPLDALAERHLGGVWLSAIRFEQGGRDLLLEGASQQPDLLPGYLNSLGRSPAFAGRQFARFDLDRDEAGVLRFRLASQAASAEETRR</sequence>
<keyword evidence="3" id="KW-1185">Reference proteome</keyword>
<dbReference type="EMBL" id="FOXM01000013">
    <property type="protein sequence ID" value="SFQ19706.1"/>
    <property type="molecule type" value="Genomic_DNA"/>
</dbReference>
<name>A0A1I5WK10_9GAMM</name>
<reference evidence="3" key="1">
    <citation type="submission" date="2016-10" db="EMBL/GenBank/DDBJ databases">
        <authorList>
            <person name="Varghese N."/>
            <person name="Submissions S."/>
        </authorList>
    </citation>
    <scope>NUCLEOTIDE SEQUENCE [LARGE SCALE GENOMIC DNA]</scope>
    <source>
        <strain evidence="3">JCM 18195</strain>
    </source>
</reference>
<protein>
    <recommendedName>
        <fullName evidence="4">MSHA biogenesis protein MshI</fullName>
    </recommendedName>
</protein>
<dbReference type="RefSeq" id="WP_245768269.1">
    <property type="nucleotide sequence ID" value="NZ_FOXM01000013.1"/>
</dbReference>
<proteinExistence type="predicted"/>
<accession>A0A1I5WK10</accession>
<gene>
    <name evidence="2" type="ORF">SAMN05216229_113131</name>
</gene>
<organism evidence="2 3">
    <name type="scientific">Geopseudomonas sagittaria</name>
    <dbReference type="NCBI Taxonomy" id="1135990"/>
    <lineage>
        <taxon>Bacteria</taxon>
        <taxon>Pseudomonadati</taxon>
        <taxon>Pseudomonadota</taxon>
        <taxon>Gammaproteobacteria</taxon>
        <taxon>Pseudomonadales</taxon>
        <taxon>Pseudomonadaceae</taxon>
        <taxon>Geopseudomonas</taxon>
    </lineage>
</organism>
<dbReference type="Proteomes" id="UP000243084">
    <property type="component" value="Unassembled WGS sequence"/>
</dbReference>